<reference evidence="2" key="1">
    <citation type="journal article" date="2020" name="Stud. Mycol.">
        <title>101 Dothideomycetes genomes: a test case for predicting lifestyles and emergence of pathogens.</title>
        <authorList>
            <person name="Haridas S."/>
            <person name="Albert R."/>
            <person name="Binder M."/>
            <person name="Bloem J."/>
            <person name="Labutti K."/>
            <person name="Salamov A."/>
            <person name="Andreopoulos B."/>
            <person name="Baker S."/>
            <person name="Barry K."/>
            <person name="Bills G."/>
            <person name="Bluhm B."/>
            <person name="Cannon C."/>
            <person name="Castanera R."/>
            <person name="Culley D."/>
            <person name="Daum C."/>
            <person name="Ezra D."/>
            <person name="Gonzalez J."/>
            <person name="Henrissat B."/>
            <person name="Kuo A."/>
            <person name="Liang C."/>
            <person name="Lipzen A."/>
            <person name="Lutzoni F."/>
            <person name="Magnuson J."/>
            <person name="Mondo S."/>
            <person name="Nolan M."/>
            <person name="Ohm R."/>
            <person name="Pangilinan J."/>
            <person name="Park H.-J."/>
            <person name="Ramirez L."/>
            <person name="Alfaro M."/>
            <person name="Sun H."/>
            <person name="Tritt A."/>
            <person name="Yoshinaga Y."/>
            <person name="Zwiers L.-H."/>
            <person name="Turgeon B."/>
            <person name="Goodwin S."/>
            <person name="Spatafora J."/>
            <person name="Crous P."/>
            <person name="Grigoriev I."/>
        </authorList>
    </citation>
    <scope>NUCLEOTIDE SEQUENCE</scope>
    <source>
        <strain evidence="2">CBS 115976</strain>
    </source>
</reference>
<sequence>MGLFRSRKAPASDPPEPSSPLSWTTRLNPFSRSSSRASSHRYIEHEDQVQTTLRRSNTTSTQSYLSPKPSNASSRPPTSMGLMTPSPTSSIPPIPRSATYPHRSHSIRRDSSRIPPSLPRNTRLVVPQSRSPLEVQEDDLVLTATVRPYNMITMTYLILNSPYTPPASLLNYTSPRT</sequence>
<dbReference type="Proteomes" id="UP000799302">
    <property type="component" value="Unassembled WGS sequence"/>
</dbReference>
<feature type="compositionally biased region" description="Polar residues" evidence="1">
    <location>
        <begin position="49"/>
        <end position="77"/>
    </location>
</feature>
<protein>
    <submittedName>
        <fullName evidence="2">Uncharacterized protein</fullName>
    </submittedName>
</protein>
<gene>
    <name evidence="2" type="ORF">BT63DRAFT_228221</name>
</gene>
<name>A0A6A6UEX8_9PEZI</name>
<dbReference type="EMBL" id="MU004234">
    <property type="protein sequence ID" value="KAF2670047.1"/>
    <property type="molecule type" value="Genomic_DNA"/>
</dbReference>
<proteinExistence type="predicted"/>
<dbReference type="AlphaFoldDB" id="A0A6A6UEX8"/>
<keyword evidence="3" id="KW-1185">Reference proteome</keyword>
<evidence type="ECO:0000313" key="2">
    <source>
        <dbReference type="EMBL" id="KAF2670047.1"/>
    </source>
</evidence>
<evidence type="ECO:0000256" key="1">
    <source>
        <dbReference type="SAM" id="MobiDB-lite"/>
    </source>
</evidence>
<organism evidence="2 3">
    <name type="scientific">Microthyrium microscopicum</name>
    <dbReference type="NCBI Taxonomy" id="703497"/>
    <lineage>
        <taxon>Eukaryota</taxon>
        <taxon>Fungi</taxon>
        <taxon>Dikarya</taxon>
        <taxon>Ascomycota</taxon>
        <taxon>Pezizomycotina</taxon>
        <taxon>Dothideomycetes</taxon>
        <taxon>Dothideomycetes incertae sedis</taxon>
        <taxon>Microthyriales</taxon>
        <taxon>Microthyriaceae</taxon>
        <taxon>Microthyrium</taxon>
    </lineage>
</organism>
<feature type="region of interest" description="Disordered" evidence="1">
    <location>
        <begin position="1"/>
        <end position="123"/>
    </location>
</feature>
<evidence type="ECO:0000313" key="3">
    <source>
        <dbReference type="Proteomes" id="UP000799302"/>
    </source>
</evidence>
<accession>A0A6A6UEX8</accession>